<keyword evidence="3" id="KW-1185">Reference proteome</keyword>
<dbReference type="Pfam" id="PF16933">
    <property type="entry name" value="PelG"/>
    <property type="match status" value="1"/>
</dbReference>
<dbReference type="KEGG" id="paun:MJA45_25560"/>
<gene>
    <name evidence="2" type="primary">pelG</name>
    <name evidence="2" type="ORF">MJA45_25560</name>
</gene>
<keyword evidence="1" id="KW-0472">Membrane</keyword>
<feature type="transmembrane region" description="Helical" evidence="1">
    <location>
        <begin position="30"/>
        <end position="56"/>
    </location>
</feature>
<evidence type="ECO:0000313" key="3">
    <source>
        <dbReference type="Proteomes" id="UP001305702"/>
    </source>
</evidence>
<feature type="transmembrane region" description="Helical" evidence="1">
    <location>
        <begin position="355"/>
        <end position="374"/>
    </location>
</feature>
<reference evidence="2 3" key="1">
    <citation type="submission" date="2022-02" db="EMBL/GenBank/DDBJ databases">
        <title>Paenibacillus sp. MBLB1776 Whole Genome Shotgun Sequencing.</title>
        <authorList>
            <person name="Hwang C.Y."/>
            <person name="Cho E.-S."/>
            <person name="Seo M.-J."/>
        </authorList>
    </citation>
    <scope>NUCLEOTIDE SEQUENCE [LARGE SCALE GENOMIC DNA]</scope>
    <source>
        <strain evidence="2 3">MBLB1776</strain>
    </source>
</reference>
<sequence>MNEGEKNMAGIGFHLKSLYEKETFSSRVKAYGYAGFITAGPWLSMVLSIAVIGWMLQAYHPVPYAEKELFLLSVSYSFIFSLMLHGLVQLVLTRYLADLLYEKRDKEVFAAFLGSSKLVGSAALLIGTVFCLFSPLPLLYKAVLLALFLTVNLIWLLMVFLTAAKFYQAVAYAFVAGTGTGAVLAFLFTRYALFPSTEHGPALNQLAGFTAGMAVTLVFLFQTLVRTFPERGTEGQFAFLAYFDKYPTLAAIGFLYNASIWVCNWVIWYGEGSFTVASTFRFHTANDSAMFWAYLTIIPTLVSFLISVETRFYQSYRQFFGQVNNGGTLEQVEQARDGLYDVLKKELGKLLRNQGLVSLAIIGTAGFLTTLMNVNGVFVSLFRFTVVGAFANAMLLVIMQLMLYFDDRQGALRSIMVFFGCNAGLSLLFLPLGYRGYGLGFALGSTLALIYAAIRFAEYLNEIDYYVYCRPGERERPAGRFHRLGGWLDKKAAPENRWSATDQPKGYAG</sequence>
<feature type="transmembrane region" description="Helical" evidence="1">
    <location>
        <begin position="246"/>
        <end position="269"/>
    </location>
</feature>
<name>A0AA96LD05_9BACL</name>
<organism evidence="2 3">
    <name type="scientific">Paenibacillus aurantius</name>
    <dbReference type="NCBI Taxonomy" id="2918900"/>
    <lineage>
        <taxon>Bacteria</taxon>
        <taxon>Bacillati</taxon>
        <taxon>Bacillota</taxon>
        <taxon>Bacilli</taxon>
        <taxon>Bacillales</taxon>
        <taxon>Paenibacillaceae</taxon>
        <taxon>Paenibacillus</taxon>
    </lineage>
</organism>
<feature type="transmembrane region" description="Helical" evidence="1">
    <location>
        <begin position="380"/>
        <end position="404"/>
    </location>
</feature>
<dbReference type="Proteomes" id="UP001305702">
    <property type="component" value="Chromosome"/>
</dbReference>
<feature type="transmembrane region" description="Helical" evidence="1">
    <location>
        <begin position="118"/>
        <end position="136"/>
    </location>
</feature>
<dbReference type="RefSeq" id="WP_315604719.1">
    <property type="nucleotide sequence ID" value="NZ_CP130318.1"/>
</dbReference>
<feature type="transmembrane region" description="Helical" evidence="1">
    <location>
        <begin position="289"/>
        <end position="308"/>
    </location>
</feature>
<evidence type="ECO:0000256" key="1">
    <source>
        <dbReference type="SAM" id="Phobius"/>
    </source>
</evidence>
<dbReference type="EMBL" id="CP130318">
    <property type="protein sequence ID" value="WNQ10943.1"/>
    <property type="molecule type" value="Genomic_DNA"/>
</dbReference>
<protein>
    <submittedName>
        <fullName evidence="2">Exopolysaccharide Pel transporter PelG</fullName>
    </submittedName>
</protein>
<proteinExistence type="predicted"/>
<feature type="transmembrane region" description="Helical" evidence="1">
    <location>
        <begin position="76"/>
        <end position="97"/>
    </location>
</feature>
<evidence type="ECO:0000313" key="2">
    <source>
        <dbReference type="EMBL" id="WNQ10943.1"/>
    </source>
</evidence>
<keyword evidence="1" id="KW-0812">Transmembrane</keyword>
<keyword evidence="1" id="KW-1133">Transmembrane helix</keyword>
<feature type="transmembrane region" description="Helical" evidence="1">
    <location>
        <begin position="170"/>
        <end position="194"/>
    </location>
</feature>
<feature type="transmembrane region" description="Helical" evidence="1">
    <location>
        <begin position="206"/>
        <end position="225"/>
    </location>
</feature>
<feature type="transmembrane region" description="Helical" evidence="1">
    <location>
        <begin position="142"/>
        <end position="163"/>
    </location>
</feature>
<accession>A0AA96LD05</accession>
<feature type="transmembrane region" description="Helical" evidence="1">
    <location>
        <begin position="436"/>
        <end position="454"/>
    </location>
</feature>
<feature type="transmembrane region" description="Helical" evidence="1">
    <location>
        <begin position="411"/>
        <end position="430"/>
    </location>
</feature>
<dbReference type="AlphaFoldDB" id="A0AA96LD05"/>
<dbReference type="InterPro" id="IPR031617">
    <property type="entry name" value="PelG"/>
</dbReference>